<protein>
    <recommendedName>
        <fullName evidence="2">Peptidase A2 domain-containing protein</fullName>
    </recommendedName>
</protein>
<dbReference type="PROSITE" id="PS00141">
    <property type="entry name" value="ASP_PROTEASE"/>
    <property type="match status" value="1"/>
</dbReference>
<dbReference type="CDD" id="cd05483">
    <property type="entry name" value="retropepsin_like_bacteria"/>
    <property type="match status" value="1"/>
</dbReference>
<comment type="caution">
    <text evidence="1">The sequence shown here is derived from an EMBL/GenBank/DDBJ whole genome shotgun (WGS) entry which is preliminary data.</text>
</comment>
<dbReference type="EMBL" id="BARS01029042">
    <property type="protein sequence ID" value="GAG00550.1"/>
    <property type="molecule type" value="Genomic_DNA"/>
</dbReference>
<gene>
    <name evidence="1" type="ORF">S01H1_45451</name>
</gene>
<dbReference type="InterPro" id="IPR011969">
    <property type="entry name" value="Clan_AA_Asp_peptidase_C"/>
</dbReference>
<evidence type="ECO:0008006" key="2">
    <source>
        <dbReference type="Google" id="ProtNLM"/>
    </source>
</evidence>
<dbReference type="SUPFAM" id="SSF50630">
    <property type="entry name" value="Acid proteases"/>
    <property type="match status" value="1"/>
</dbReference>
<dbReference type="NCBIfam" id="TIGR02281">
    <property type="entry name" value="clan_AA_DTGA"/>
    <property type="match status" value="1"/>
</dbReference>
<feature type="non-terminal residue" evidence="1">
    <location>
        <position position="1"/>
    </location>
</feature>
<dbReference type="GO" id="GO:0006508">
    <property type="term" value="P:proteolysis"/>
    <property type="evidence" value="ECO:0007669"/>
    <property type="project" value="InterPro"/>
</dbReference>
<proteinExistence type="predicted"/>
<name>X0U4S2_9ZZZZ</name>
<reference evidence="1" key="1">
    <citation type="journal article" date="2014" name="Front. Microbiol.">
        <title>High frequency of phylogenetically diverse reductive dehalogenase-homologous genes in deep subseafloor sedimentary metagenomes.</title>
        <authorList>
            <person name="Kawai M."/>
            <person name="Futagami T."/>
            <person name="Toyoda A."/>
            <person name="Takaki Y."/>
            <person name="Nishi S."/>
            <person name="Hori S."/>
            <person name="Arai W."/>
            <person name="Tsubouchi T."/>
            <person name="Morono Y."/>
            <person name="Uchiyama I."/>
            <person name="Ito T."/>
            <person name="Fujiyama A."/>
            <person name="Inagaki F."/>
            <person name="Takami H."/>
        </authorList>
    </citation>
    <scope>NUCLEOTIDE SEQUENCE</scope>
    <source>
        <strain evidence="1">Expedition CK06-06</strain>
    </source>
</reference>
<dbReference type="AlphaFoldDB" id="X0U4S2"/>
<dbReference type="Pfam" id="PF13975">
    <property type="entry name" value="gag-asp_proteas"/>
    <property type="match status" value="1"/>
</dbReference>
<dbReference type="GO" id="GO:0004190">
    <property type="term" value="F:aspartic-type endopeptidase activity"/>
    <property type="evidence" value="ECO:0007669"/>
    <property type="project" value="InterPro"/>
</dbReference>
<dbReference type="InterPro" id="IPR001969">
    <property type="entry name" value="Aspartic_peptidase_AS"/>
</dbReference>
<sequence>AALRDQVRSLQSQISELKGQQGKIIIRFAPGTRQIPVTASINQVTSQEFIVDTGASMVTIPFSTARNLGIVISVRNPRRKVYTASGELYAPEVVLDSITLEGFETYNVKALVMDLPNQPDLGLLGLNYLRRFRMELNTDDGMLLLAPK</sequence>
<dbReference type="InterPro" id="IPR034122">
    <property type="entry name" value="Retropepsin-like_bacterial"/>
</dbReference>
<evidence type="ECO:0000313" key="1">
    <source>
        <dbReference type="EMBL" id="GAG00550.1"/>
    </source>
</evidence>
<dbReference type="InterPro" id="IPR021109">
    <property type="entry name" value="Peptidase_aspartic_dom_sf"/>
</dbReference>
<dbReference type="Gene3D" id="2.40.70.10">
    <property type="entry name" value="Acid Proteases"/>
    <property type="match status" value="1"/>
</dbReference>
<organism evidence="1">
    <name type="scientific">marine sediment metagenome</name>
    <dbReference type="NCBI Taxonomy" id="412755"/>
    <lineage>
        <taxon>unclassified sequences</taxon>
        <taxon>metagenomes</taxon>
        <taxon>ecological metagenomes</taxon>
    </lineage>
</organism>
<accession>X0U4S2</accession>